<feature type="binding site" evidence="4">
    <location>
        <position position="199"/>
    </location>
    <ligand>
        <name>[3Fe-4S] cluster</name>
        <dbReference type="ChEBI" id="CHEBI:21137"/>
    </ligand>
</feature>
<dbReference type="SUPFAM" id="SSF56553">
    <property type="entry name" value="Insert subdomain of RNA polymerase alpha subunit"/>
    <property type="match status" value="1"/>
</dbReference>
<comment type="cofactor">
    <cofactor evidence="4">
        <name>[3Fe-4S] cluster</name>
        <dbReference type="ChEBI" id="CHEBI:21137"/>
    </cofactor>
    <text evidence="4">Binds 1 [3Fe-4S] cluster.</text>
</comment>
<dbReference type="PANTHER" id="PTHR11800">
    <property type="entry name" value="DNA-DIRECTED RNA POLYMERASE"/>
    <property type="match status" value="1"/>
</dbReference>
<dbReference type="GO" id="GO:0046983">
    <property type="term" value="F:protein dimerization activity"/>
    <property type="evidence" value="ECO:0007669"/>
    <property type="project" value="InterPro"/>
</dbReference>
<proteinExistence type="inferred from homology"/>
<dbReference type="SUPFAM" id="SSF55257">
    <property type="entry name" value="RBP11-like subunits of RNA polymerase"/>
    <property type="match status" value="1"/>
</dbReference>
<keyword evidence="4" id="KW-0411">Iron-sulfur</keyword>
<dbReference type="HAMAP" id="MF_00320">
    <property type="entry name" value="RNApol_arch_Rpo3"/>
    <property type="match status" value="1"/>
</dbReference>
<dbReference type="GO" id="GO:0003677">
    <property type="term" value="F:DNA binding"/>
    <property type="evidence" value="ECO:0007669"/>
    <property type="project" value="UniProtKB-UniRule"/>
</dbReference>
<feature type="binding site" evidence="4">
    <location>
        <position position="193"/>
    </location>
    <ligand>
        <name>[3Fe-4S] cluster</name>
        <dbReference type="ChEBI" id="CHEBI:21137"/>
    </ligand>
</feature>
<dbReference type="Pfam" id="PF01193">
    <property type="entry name" value="RNA_pol_L"/>
    <property type="match status" value="1"/>
</dbReference>
<evidence type="ECO:0000256" key="2">
    <source>
        <dbReference type="ARBA" id="ARBA00023163"/>
    </source>
</evidence>
<dbReference type="InterPro" id="IPR036643">
    <property type="entry name" value="RNApol_insert_sf"/>
</dbReference>
<sequence>MARNAVKVLQDKGNTAHVLIKGTSTATINALRRVSMSEVPILAIEELGIYENNGVLFDEFLGHRLGLIPIKMDAKGYRLGDKVKFSLDATGPGTVYSSEIKFNDAVVDVLDKKILLTKLKADQRIRIEGEAVVGIGKDHAKYQPCVIGFRALPTFTINDTIDANTMQKIAASCPVKIIEVKGKKLSITQEADCTLCGACEEVGGSQNIQVDADDTGFILMMESTGALSTKEILHTACEIISTKADEFMEQIKEGL</sequence>
<dbReference type="PANTHER" id="PTHR11800:SF2">
    <property type="entry name" value="DNA-DIRECTED RNA POLYMERASE II SUBUNIT RPB3"/>
    <property type="match status" value="1"/>
</dbReference>
<keyword evidence="4" id="KW-0963">Cytoplasm</keyword>
<dbReference type="Gene3D" id="2.170.120.12">
    <property type="entry name" value="DNA-directed RNA polymerase, insert domain"/>
    <property type="match status" value="1"/>
</dbReference>
<dbReference type="InterPro" id="IPR017896">
    <property type="entry name" value="4Fe4S_Fe-S-bd"/>
</dbReference>
<dbReference type="InterPro" id="IPR022842">
    <property type="entry name" value="RNAP_Rpo3/Rpb3/RPAC1"/>
</dbReference>
<name>A0A8T4C5N8_9ARCH</name>
<comment type="catalytic activity">
    <reaction evidence="4">
        <text>RNA(n) + a ribonucleoside 5'-triphosphate = RNA(n+1) + diphosphate</text>
        <dbReference type="Rhea" id="RHEA:21248"/>
        <dbReference type="Rhea" id="RHEA-COMP:14527"/>
        <dbReference type="Rhea" id="RHEA-COMP:17342"/>
        <dbReference type="ChEBI" id="CHEBI:33019"/>
        <dbReference type="ChEBI" id="CHEBI:61557"/>
        <dbReference type="ChEBI" id="CHEBI:140395"/>
        <dbReference type="EC" id="2.7.7.6"/>
    </reaction>
</comment>
<dbReference type="PROSITE" id="PS51379">
    <property type="entry name" value="4FE4S_FER_2"/>
    <property type="match status" value="1"/>
</dbReference>
<comment type="caution">
    <text evidence="6">The sequence shown here is derived from an EMBL/GenBank/DDBJ whole genome shotgun (WGS) entry which is preliminary data.</text>
</comment>
<evidence type="ECO:0000259" key="5">
    <source>
        <dbReference type="PROSITE" id="PS51379"/>
    </source>
</evidence>
<dbReference type="GO" id="GO:0006351">
    <property type="term" value="P:DNA-templated transcription"/>
    <property type="evidence" value="ECO:0007669"/>
    <property type="project" value="UniProtKB-UniRule"/>
</dbReference>
<evidence type="ECO:0000256" key="3">
    <source>
        <dbReference type="ARBA" id="ARBA00025804"/>
    </source>
</evidence>
<dbReference type="GO" id="GO:0003899">
    <property type="term" value="F:DNA-directed RNA polymerase activity"/>
    <property type="evidence" value="ECO:0007669"/>
    <property type="project" value="UniProtKB-UniRule"/>
</dbReference>
<feature type="domain" description="4Fe-4S ferredoxin-type" evidence="5">
    <location>
        <begin position="183"/>
        <end position="213"/>
    </location>
</feature>
<dbReference type="InterPro" id="IPR050518">
    <property type="entry name" value="Rpo3/RPB3_RNA_Pol_subunit"/>
</dbReference>
<evidence type="ECO:0000256" key="4">
    <source>
        <dbReference type="HAMAP-Rule" id="MF_00320"/>
    </source>
</evidence>
<comment type="subunit">
    <text evidence="4">Part of the RNA polymerase complex.</text>
</comment>
<dbReference type="EMBL" id="VGJJ01000002">
    <property type="protein sequence ID" value="MBM3281809.1"/>
    <property type="molecule type" value="Genomic_DNA"/>
</dbReference>
<accession>A0A8T4C5N8</accession>
<dbReference type="EC" id="2.7.7.6" evidence="4"/>
<dbReference type="GO" id="GO:0000428">
    <property type="term" value="C:DNA-directed RNA polymerase complex"/>
    <property type="evidence" value="ECO:0007669"/>
    <property type="project" value="UniProtKB-KW"/>
</dbReference>
<feature type="binding site" evidence="4">
    <location>
        <position position="196"/>
    </location>
    <ligand>
        <name>[3Fe-4S] cluster</name>
        <dbReference type="ChEBI" id="CHEBI:21137"/>
    </ligand>
</feature>
<dbReference type="GO" id="GO:0005737">
    <property type="term" value="C:cytoplasm"/>
    <property type="evidence" value="ECO:0007669"/>
    <property type="project" value="UniProtKB-SubCell"/>
</dbReference>
<dbReference type="Pfam" id="PF01000">
    <property type="entry name" value="RNA_pol_A_bac"/>
    <property type="match status" value="1"/>
</dbReference>
<comment type="similarity">
    <text evidence="3 4">Belongs to the archaeal Rpo3/eukaryotic RPB3 RNA polymerase subunit family.</text>
</comment>
<organism evidence="6 7">
    <name type="scientific">Candidatus Iainarchaeum sp</name>
    <dbReference type="NCBI Taxonomy" id="3101447"/>
    <lineage>
        <taxon>Archaea</taxon>
        <taxon>Candidatus Iainarchaeota</taxon>
        <taxon>Candidatus Iainarchaeia</taxon>
        <taxon>Candidatus Iainarchaeales</taxon>
        <taxon>Candidatus Iainarchaeaceae</taxon>
        <taxon>Candidatus Iainarchaeum</taxon>
    </lineage>
</organism>
<comment type="subcellular location">
    <subcellularLocation>
        <location evidence="4">Cytoplasm</location>
    </subcellularLocation>
</comment>
<dbReference type="SMART" id="SM00662">
    <property type="entry name" value="RPOLD"/>
    <property type="match status" value="1"/>
</dbReference>
<dbReference type="InterPro" id="IPR011263">
    <property type="entry name" value="DNA-dir_RNA_pol_RpoA/D/Rpb3"/>
</dbReference>
<dbReference type="InterPro" id="IPR036603">
    <property type="entry name" value="RBP11-like"/>
</dbReference>
<dbReference type="GO" id="GO:0046872">
    <property type="term" value="F:metal ion binding"/>
    <property type="evidence" value="ECO:0007669"/>
    <property type="project" value="UniProtKB-KW"/>
</dbReference>
<keyword evidence="4" id="KW-0003">3Fe-4S</keyword>
<dbReference type="GO" id="GO:0051538">
    <property type="term" value="F:3 iron, 4 sulfur cluster binding"/>
    <property type="evidence" value="ECO:0007669"/>
    <property type="project" value="UniProtKB-KW"/>
</dbReference>
<dbReference type="AlphaFoldDB" id="A0A8T4C5N8"/>
<dbReference type="NCBIfam" id="NF001988">
    <property type="entry name" value="PRK00783.1"/>
    <property type="match status" value="1"/>
</dbReference>
<evidence type="ECO:0000313" key="7">
    <source>
        <dbReference type="Proteomes" id="UP000774699"/>
    </source>
</evidence>
<keyword evidence="2 4" id="KW-0804">Transcription</keyword>
<reference evidence="6" key="1">
    <citation type="submission" date="2019-03" db="EMBL/GenBank/DDBJ databases">
        <title>Lake Tanganyika Metagenome-Assembled Genomes (MAGs).</title>
        <authorList>
            <person name="Tran P."/>
        </authorList>
    </citation>
    <scope>NUCLEOTIDE SEQUENCE</scope>
    <source>
        <strain evidence="6">M_DeepCast_50m_m2_156</strain>
    </source>
</reference>
<dbReference type="InterPro" id="IPR011262">
    <property type="entry name" value="DNA-dir_RNA_pol_insert"/>
</dbReference>
<dbReference type="Proteomes" id="UP000774699">
    <property type="component" value="Unassembled WGS sequence"/>
</dbReference>
<evidence type="ECO:0000313" key="6">
    <source>
        <dbReference type="EMBL" id="MBM3281809.1"/>
    </source>
</evidence>
<keyword evidence="4" id="KW-0479">Metal-binding</keyword>
<evidence type="ECO:0000256" key="1">
    <source>
        <dbReference type="ARBA" id="ARBA00022478"/>
    </source>
</evidence>
<protein>
    <recommendedName>
        <fullName evidence="4">DNA-directed RNA polymerase subunit Rpo3</fullName>
        <ecNumber evidence="4">2.7.7.6</ecNumber>
    </recommendedName>
    <alternativeName>
        <fullName evidence="4">DNA-directed RNA polymerase subunit D</fullName>
    </alternativeName>
</protein>
<keyword evidence="4 6" id="KW-0808">Transferase</keyword>
<keyword evidence="1 4" id="KW-0240">DNA-directed RNA polymerase</keyword>
<dbReference type="Gene3D" id="3.30.1360.10">
    <property type="entry name" value="RNA polymerase, RBP11-like subunit"/>
    <property type="match status" value="1"/>
</dbReference>
<keyword evidence="4" id="KW-0408">Iron</keyword>
<dbReference type="Gene3D" id="3.30.70.3110">
    <property type="match status" value="1"/>
</dbReference>
<keyword evidence="4 6" id="KW-0548">Nucleotidyltransferase</keyword>
<comment type="function">
    <text evidence="4">DNA-dependent RNA polymerase (RNAP) catalyzes the transcription of DNA into RNA using the four ribonucleoside triphosphates as substrates.</text>
</comment>
<gene>
    <name evidence="4" type="primary">rpo3</name>
    <name evidence="4" type="synonym">rpoD</name>
    <name evidence="6" type="ORF">FJY86_00515</name>
</gene>